<sequence>MRIVEIDLHDTPQQLVPGIEGCLVQRNRNVGTVTQRVYRLRERIRHDQSDVSVFGRDGAA</sequence>
<comment type="caution">
    <text evidence="1">The sequence shown here is derived from an EMBL/GenBank/DDBJ whole genome shotgun (WGS) entry which is preliminary data.</text>
</comment>
<gene>
    <name evidence="1" type="ORF">ACFO0C_17750</name>
</gene>
<keyword evidence="2" id="KW-1185">Reference proteome</keyword>
<reference evidence="2" key="1">
    <citation type="journal article" date="2019" name="Int. J. Syst. Evol. Microbiol.">
        <title>The Global Catalogue of Microorganisms (GCM) 10K type strain sequencing project: providing services to taxonomists for standard genome sequencing and annotation.</title>
        <authorList>
            <consortium name="The Broad Institute Genomics Platform"/>
            <consortium name="The Broad Institute Genome Sequencing Center for Infectious Disease"/>
            <person name="Wu L."/>
            <person name="Ma J."/>
        </authorList>
    </citation>
    <scope>NUCLEOTIDE SEQUENCE [LARGE SCALE GENOMIC DNA]</scope>
    <source>
        <strain evidence="2">TBRC 5832</strain>
    </source>
</reference>
<accession>A0ABV8IS25</accession>
<name>A0ABV8IS25_9ACTN</name>
<proteinExistence type="predicted"/>
<dbReference type="EMBL" id="JBHSBL010000016">
    <property type="protein sequence ID" value="MFC4066786.1"/>
    <property type="molecule type" value="Genomic_DNA"/>
</dbReference>
<dbReference type="RefSeq" id="WP_378067758.1">
    <property type="nucleotide sequence ID" value="NZ_JBHSBL010000016.1"/>
</dbReference>
<evidence type="ECO:0000313" key="1">
    <source>
        <dbReference type="EMBL" id="MFC4066786.1"/>
    </source>
</evidence>
<protein>
    <submittedName>
        <fullName evidence="1">Uncharacterized protein</fullName>
    </submittedName>
</protein>
<dbReference type="Proteomes" id="UP001595867">
    <property type="component" value="Unassembled WGS sequence"/>
</dbReference>
<evidence type="ECO:0000313" key="2">
    <source>
        <dbReference type="Proteomes" id="UP001595867"/>
    </source>
</evidence>
<organism evidence="1 2">
    <name type="scientific">Actinoplanes subglobosus</name>
    <dbReference type="NCBI Taxonomy" id="1547892"/>
    <lineage>
        <taxon>Bacteria</taxon>
        <taxon>Bacillati</taxon>
        <taxon>Actinomycetota</taxon>
        <taxon>Actinomycetes</taxon>
        <taxon>Micromonosporales</taxon>
        <taxon>Micromonosporaceae</taxon>
        <taxon>Actinoplanes</taxon>
    </lineage>
</organism>